<dbReference type="GO" id="GO:0016020">
    <property type="term" value="C:membrane"/>
    <property type="evidence" value="ECO:0007669"/>
    <property type="project" value="TreeGrafter"/>
</dbReference>
<dbReference type="Gene3D" id="3.40.525.10">
    <property type="entry name" value="CRAL-TRIO lipid binding domain"/>
    <property type="match status" value="1"/>
</dbReference>
<dbReference type="OrthoDB" id="6409633at2759"/>
<dbReference type="EMBL" id="BMAW01112868">
    <property type="protein sequence ID" value="GFT54841.1"/>
    <property type="molecule type" value="Genomic_DNA"/>
</dbReference>
<dbReference type="Pfam" id="PF00650">
    <property type="entry name" value="CRAL_TRIO"/>
    <property type="match status" value="1"/>
</dbReference>
<feature type="domain" description="CRAL/TRIO N-terminal" evidence="1">
    <location>
        <begin position="95"/>
        <end position="120"/>
    </location>
</feature>
<evidence type="ECO:0000259" key="1">
    <source>
        <dbReference type="SMART" id="SM01100"/>
    </source>
</evidence>
<name>A0A8X6PAM7_NEPPI</name>
<comment type="caution">
    <text evidence="2">The sequence shown here is derived from an EMBL/GenBank/DDBJ whole genome shotgun (WGS) entry which is preliminary data.</text>
</comment>
<dbReference type="GO" id="GO:1902936">
    <property type="term" value="F:phosphatidylinositol bisphosphate binding"/>
    <property type="evidence" value="ECO:0007669"/>
    <property type="project" value="TreeGrafter"/>
</dbReference>
<dbReference type="AlphaFoldDB" id="A0A8X6PAM7"/>
<sequence length="240" mass="27352">MYEPLNETTEADIHVISNNEKNSCWISFILSSTSRSLRIKCLLMALLPFWTMELTPEMVKRAESELGETPTVKKKALETLRDLIENEEGFHIPTDDSYLLRFLRAKKYDVKRSFKCIKSYYGLKSTYPQMFSNVPSDIKELLEKNFLYLTMNRGFNGEGVLIFLLGQVDENLLTVEDLFKAGVLTADIGVETEISQVCGSSLIFDFKDVTLKKLAYISTPKCLSLLVKGLQVKIKSKNFS</sequence>
<dbReference type="Proteomes" id="UP000887013">
    <property type="component" value="Unassembled WGS sequence"/>
</dbReference>
<organism evidence="2 3">
    <name type="scientific">Nephila pilipes</name>
    <name type="common">Giant wood spider</name>
    <name type="synonym">Nephila maculata</name>
    <dbReference type="NCBI Taxonomy" id="299642"/>
    <lineage>
        <taxon>Eukaryota</taxon>
        <taxon>Metazoa</taxon>
        <taxon>Ecdysozoa</taxon>
        <taxon>Arthropoda</taxon>
        <taxon>Chelicerata</taxon>
        <taxon>Arachnida</taxon>
        <taxon>Araneae</taxon>
        <taxon>Araneomorphae</taxon>
        <taxon>Entelegynae</taxon>
        <taxon>Araneoidea</taxon>
        <taxon>Nephilidae</taxon>
        <taxon>Nephila</taxon>
    </lineage>
</organism>
<reference evidence="2" key="1">
    <citation type="submission" date="2020-08" db="EMBL/GenBank/DDBJ databases">
        <title>Multicomponent nature underlies the extraordinary mechanical properties of spider dragline silk.</title>
        <authorList>
            <person name="Kono N."/>
            <person name="Nakamura H."/>
            <person name="Mori M."/>
            <person name="Yoshida Y."/>
            <person name="Ohtoshi R."/>
            <person name="Malay A.D."/>
            <person name="Moran D.A.P."/>
            <person name="Tomita M."/>
            <person name="Numata K."/>
            <person name="Arakawa K."/>
        </authorList>
    </citation>
    <scope>NUCLEOTIDE SEQUENCE</scope>
</reference>
<protein>
    <submittedName>
        <fullName evidence="2">Alpha-tocopherol transfer protein-like</fullName>
    </submittedName>
</protein>
<dbReference type="InterPro" id="IPR001251">
    <property type="entry name" value="CRAL-TRIO_dom"/>
</dbReference>
<accession>A0A8X6PAM7</accession>
<proteinExistence type="predicted"/>
<dbReference type="InterPro" id="IPR011074">
    <property type="entry name" value="CRAL/TRIO_N_dom"/>
</dbReference>
<evidence type="ECO:0000313" key="3">
    <source>
        <dbReference type="Proteomes" id="UP000887013"/>
    </source>
</evidence>
<dbReference type="InterPro" id="IPR036865">
    <property type="entry name" value="CRAL-TRIO_dom_sf"/>
</dbReference>
<keyword evidence="3" id="KW-1185">Reference proteome</keyword>
<dbReference type="Gene3D" id="1.10.8.20">
    <property type="entry name" value="N-terminal domain of phosphatidylinositol transfer protein sec14p"/>
    <property type="match status" value="1"/>
</dbReference>
<gene>
    <name evidence="2" type="primary">Ttpal</name>
    <name evidence="2" type="ORF">NPIL_440522</name>
</gene>
<dbReference type="Pfam" id="PF03765">
    <property type="entry name" value="CRAL_TRIO_N"/>
    <property type="match status" value="1"/>
</dbReference>
<dbReference type="PANTHER" id="PTHR10174:SF130">
    <property type="entry name" value="ALPHA-TOCOPHEROL TRANSFER PROTEIN-LIKE"/>
    <property type="match status" value="1"/>
</dbReference>
<dbReference type="InterPro" id="IPR036273">
    <property type="entry name" value="CRAL/TRIO_N_dom_sf"/>
</dbReference>
<dbReference type="SMART" id="SM01100">
    <property type="entry name" value="CRAL_TRIO_N"/>
    <property type="match status" value="1"/>
</dbReference>
<dbReference type="SUPFAM" id="SSF46938">
    <property type="entry name" value="CRAL/TRIO N-terminal domain"/>
    <property type="match status" value="1"/>
</dbReference>
<dbReference type="SUPFAM" id="SSF52087">
    <property type="entry name" value="CRAL/TRIO domain"/>
    <property type="match status" value="1"/>
</dbReference>
<evidence type="ECO:0000313" key="2">
    <source>
        <dbReference type="EMBL" id="GFT54841.1"/>
    </source>
</evidence>
<dbReference type="PANTHER" id="PTHR10174">
    <property type="entry name" value="ALPHA-TOCOPHEROL TRANSFER PROTEIN-RELATED"/>
    <property type="match status" value="1"/>
</dbReference>